<sequence>MPFVPNFSCFEVHPAIAGIRVPREHFVLCARTSPVSAFSQDFAGAVLYKDFSVSPAPRMSRFSPNAL</sequence>
<proteinExistence type="predicted"/>
<name>A0A016X166_9BILA</name>
<evidence type="ECO:0000313" key="2">
    <source>
        <dbReference type="Proteomes" id="UP000024635"/>
    </source>
</evidence>
<reference evidence="2" key="1">
    <citation type="journal article" date="2015" name="Nat. Genet.">
        <title>The genome and transcriptome of the zoonotic hookworm Ancylostoma ceylanicum identify infection-specific gene families.</title>
        <authorList>
            <person name="Schwarz E.M."/>
            <person name="Hu Y."/>
            <person name="Antoshechkin I."/>
            <person name="Miller M.M."/>
            <person name="Sternberg P.W."/>
            <person name="Aroian R.V."/>
        </authorList>
    </citation>
    <scope>NUCLEOTIDE SEQUENCE</scope>
    <source>
        <strain evidence="2">HY135</strain>
    </source>
</reference>
<organism evidence="1 2">
    <name type="scientific">Ancylostoma ceylanicum</name>
    <dbReference type="NCBI Taxonomy" id="53326"/>
    <lineage>
        <taxon>Eukaryota</taxon>
        <taxon>Metazoa</taxon>
        <taxon>Ecdysozoa</taxon>
        <taxon>Nematoda</taxon>
        <taxon>Chromadorea</taxon>
        <taxon>Rhabditida</taxon>
        <taxon>Rhabditina</taxon>
        <taxon>Rhabditomorpha</taxon>
        <taxon>Strongyloidea</taxon>
        <taxon>Ancylostomatidae</taxon>
        <taxon>Ancylostomatinae</taxon>
        <taxon>Ancylostoma</taxon>
    </lineage>
</organism>
<comment type="caution">
    <text evidence="1">The sequence shown here is derived from an EMBL/GenBank/DDBJ whole genome shotgun (WGS) entry which is preliminary data.</text>
</comment>
<gene>
    <name evidence="1" type="primary">Acey_s0433.g1370</name>
    <name evidence="1" type="ORF">Y032_0433g1370</name>
</gene>
<dbReference type="EMBL" id="JARK01000033">
    <property type="protein sequence ID" value="EYC45267.1"/>
    <property type="molecule type" value="Genomic_DNA"/>
</dbReference>
<keyword evidence="2" id="KW-1185">Reference proteome</keyword>
<protein>
    <submittedName>
        <fullName evidence="1">Uncharacterized protein</fullName>
    </submittedName>
</protein>
<dbReference type="AlphaFoldDB" id="A0A016X166"/>
<accession>A0A016X166</accession>
<dbReference type="Proteomes" id="UP000024635">
    <property type="component" value="Unassembled WGS sequence"/>
</dbReference>
<evidence type="ECO:0000313" key="1">
    <source>
        <dbReference type="EMBL" id="EYC45267.1"/>
    </source>
</evidence>